<organism evidence="7 8">
    <name type="scientific">Cetraspora pellucida</name>
    <dbReference type="NCBI Taxonomy" id="1433469"/>
    <lineage>
        <taxon>Eukaryota</taxon>
        <taxon>Fungi</taxon>
        <taxon>Fungi incertae sedis</taxon>
        <taxon>Mucoromycota</taxon>
        <taxon>Glomeromycotina</taxon>
        <taxon>Glomeromycetes</taxon>
        <taxon>Diversisporales</taxon>
        <taxon>Gigasporaceae</taxon>
        <taxon>Cetraspora</taxon>
    </lineage>
</organism>
<evidence type="ECO:0000313" key="8">
    <source>
        <dbReference type="Proteomes" id="UP000789759"/>
    </source>
</evidence>
<evidence type="ECO:0000256" key="5">
    <source>
        <dbReference type="ARBA" id="ARBA00023242"/>
    </source>
</evidence>
<comment type="caution">
    <text evidence="7">The sequence shown here is derived from an EMBL/GenBank/DDBJ whole genome shotgun (WGS) entry which is preliminary data.</text>
</comment>
<name>A0A9N8WKC9_9GLOM</name>
<evidence type="ECO:0000313" key="7">
    <source>
        <dbReference type="EMBL" id="CAG8489638.1"/>
    </source>
</evidence>
<keyword evidence="2" id="KW-0479">Metal-binding</keyword>
<proteinExistence type="predicted"/>
<dbReference type="OrthoDB" id="2432905at2759"/>
<protein>
    <submittedName>
        <fullName evidence="7">6380_t:CDS:1</fullName>
    </submittedName>
</protein>
<keyword evidence="8" id="KW-1185">Reference proteome</keyword>
<dbReference type="PANTHER" id="PTHR46481">
    <property type="entry name" value="ZINC FINGER BED DOMAIN-CONTAINING PROTEIN 4"/>
    <property type="match status" value="1"/>
</dbReference>
<keyword evidence="4" id="KW-0862">Zinc</keyword>
<evidence type="ECO:0000256" key="3">
    <source>
        <dbReference type="ARBA" id="ARBA00022771"/>
    </source>
</evidence>
<evidence type="ECO:0000256" key="1">
    <source>
        <dbReference type="ARBA" id="ARBA00004123"/>
    </source>
</evidence>
<evidence type="ECO:0000256" key="4">
    <source>
        <dbReference type="ARBA" id="ARBA00022833"/>
    </source>
</evidence>
<dbReference type="GO" id="GO:0005634">
    <property type="term" value="C:nucleus"/>
    <property type="evidence" value="ECO:0007669"/>
    <property type="project" value="UniProtKB-SubCell"/>
</dbReference>
<dbReference type="InterPro" id="IPR008906">
    <property type="entry name" value="HATC_C_dom"/>
</dbReference>
<gene>
    <name evidence="7" type="ORF">CPELLU_LOCUS1917</name>
</gene>
<accession>A0A9N8WKC9</accession>
<dbReference type="Proteomes" id="UP000789759">
    <property type="component" value="Unassembled WGS sequence"/>
</dbReference>
<evidence type="ECO:0000259" key="6">
    <source>
        <dbReference type="Pfam" id="PF05699"/>
    </source>
</evidence>
<dbReference type="Pfam" id="PF05699">
    <property type="entry name" value="Dimer_Tnp_hAT"/>
    <property type="match status" value="1"/>
</dbReference>
<dbReference type="SUPFAM" id="SSF53098">
    <property type="entry name" value="Ribonuclease H-like"/>
    <property type="match status" value="1"/>
</dbReference>
<dbReference type="AlphaFoldDB" id="A0A9N8WKC9"/>
<dbReference type="GO" id="GO:0008270">
    <property type="term" value="F:zinc ion binding"/>
    <property type="evidence" value="ECO:0007669"/>
    <property type="project" value="UniProtKB-KW"/>
</dbReference>
<feature type="domain" description="HAT C-terminal dimerisation" evidence="6">
    <location>
        <begin position="393"/>
        <end position="465"/>
    </location>
</feature>
<sequence length="474" mass="54998">MMVNDSLEYYQNKESIISKNKKSYKCKNPSFTREYFEKTVNSTGEEVRICKVQDENRKKCNQEYKNVGSSTGNLIAHLRDVHGIVLQDDIEVLLKWMILTNQSLSTITNNTYREKMSEFDPAFVVPSKKKIRTMIVKSYKYNRENLQNLVNIAESVSLTMDFWSSKAKHEYLGITATWVTSDFEIKDNLKNHIILVTTDSGANMVSTFSLLNQKDGCCIQDVPTHWNSIYYAWDRLYFIKDAITQLQTDLYISIDQEIKKDGSKLKRILLSDEDWVIPKVKEIIFDLASETPPSNDLFFDEDTIFELEDAEIQHIDYDDDEIVSNITKRRISIKNPLNMTGILEKIKKNIYDAMIYYWNVLNEVSLMMALLDPRYKSLDFLENNTEKQQVIQKLPLETENPLSWWKVNSSKFTKLFKIAQKYLGIPATSVSCERLFSHASNLISAKRTSLDPALVGQMLFLKRNINTISIFAPE</sequence>
<reference evidence="7" key="1">
    <citation type="submission" date="2021-06" db="EMBL/GenBank/DDBJ databases">
        <authorList>
            <person name="Kallberg Y."/>
            <person name="Tangrot J."/>
            <person name="Rosling A."/>
        </authorList>
    </citation>
    <scope>NUCLEOTIDE SEQUENCE</scope>
    <source>
        <strain evidence="7">FL966</strain>
    </source>
</reference>
<keyword evidence="3" id="KW-0863">Zinc-finger</keyword>
<dbReference type="EMBL" id="CAJVQA010000766">
    <property type="protein sequence ID" value="CAG8489638.1"/>
    <property type="molecule type" value="Genomic_DNA"/>
</dbReference>
<dbReference type="InterPro" id="IPR052035">
    <property type="entry name" value="ZnF_BED_domain_contain"/>
</dbReference>
<dbReference type="GO" id="GO:0046983">
    <property type="term" value="F:protein dimerization activity"/>
    <property type="evidence" value="ECO:0007669"/>
    <property type="project" value="InterPro"/>
</dbReference>
<dbReference type="InterPro" id="IPR012337">
    <property type="entry name" value="RNaseH-like_sf"/>
</dbReference>
<dbReference type="PANTHER" id="PTHR46481:SF10">
    <property type="entry name" value="ZINC FINGER BED DOMAIN-CONTAINING PROTEIN 39"/>
    <property type="match status" value="1"/>
</dbReference>
<keyword evidence="5" id="KW-0539">Nucleus</keyword>
<evidence type="ECO:0000256" key="2">
    <source>
        <dbReference type="ARBA" id="ARBA00022723"/>
    </source>
</evidence>
<comment type="subcellular location">
    <subcellularLocation>
        <location evidence="1">Nucleus</location>
    </subcellularLocation>
</comment>